<dbReference type="AlphaFoldDB" id="A0A4S8L1F7"/>
<proteinExistence type="predicted"/>
<keyword evidence="2" id="KW-1185">Reference proteome</keyword>
<accession>A0A4S8L1F7</accession>
<dbReference type="Proteomes" id="UP000297245">
    <property type="component" value="Unassembled WGS sequence"/>
</dbReference>
<dbReference type="EMBL" id="ML179748">
    <property type="protein sequence ID" value="THU82226.1"/>
    <property type="molecule type" value="Genomic_DNA"/>
</dbReference>
<gene>
    <name evidence="1" type="ORF">K435DRAFT_872527</name>
</gene>
<name>A0A4S8L1F7_DENBC</name>
<dbReference type="OrthoDB" id="3014797at2759"/>
<evidence type="ECO:0000313" key="1">
    <source>
        <dbReference type="EMBL" id="THU82226.1"/>
    </source>
</evidence>
<evidence type="ECO:0000313" key="2">
    <source>
        <dbReference type="Proteomes" id="UP000297245"/>
    </source>
</evidence>
<sequence>MPDEETSSSANRVYSVTELVCLIAEMSEYSALTSLAAMSPRGRIIVDMAMRGRITKLMTPYFLHRQAFVDFFILLQITDSIVLGTIPLQAAGLVVSDDRTLIVAVPLVWRPQWHYWAIAFGWVHTRRCESISDAVLCVNSYSLNVSVAEVDRVSSTDECQGWSIFLITSPHKSAVNVVGLFHDTACMNFLTGTRLYIGFPDLTLNYLSSHVIGNRVGWKAGWGILHKFSSSPEWVPGIHCLSIPVSWRISPAVSYLSWSGINRSRRMDFELPVETDEHEITLSTTCPCNSCYCSRITNNSPGIQELVCALHGAWGGMEGRVLDISADGHVFRVRRDEEGTLRVL</sequence>
<organism evidence="1 2">
    <name type="scientific">Dendrothele bispora (strain CBS 962.96)</name>
    <dbReference type="NCBI Taxonomy" id="1314807"/>
    <lineage>
        <taxon>Eukaryota</taxon>
        <taxon>Fungi</taxon>
        <taxon>Dikarya</taxon>
        <taxon>Basidiomycota</taxon>
        <taxon>Agaricomycotina</taxon>
        <taxon>Agaricomycetes</taxon>
        <taxon>Agaricomycetidae</taxon>
        <taxon>Agaricales</taxon>
        <taxon>Agaricales incertae sedis</taxon>
        <taxon>Dendrothele</taxon>
    </lineage>
</organism>
<reference evidence="1 2" key="1">
    <citation type="journal article" date="2019" name="Nat. Ecol. Evol.">
        <title>Megaphylogeny resolves global patterns of mushroom evolution.</title>
        <authorList>
            <person name="Varga T."/>
            <person name="Krizsan K."/>
            <person name="Foldi C."/>
            <person name="Dima B."/>
            <person name="Sanchez-Garcia M."/>
            <person name="Sanchez-Ramirez S."/>
            <person name="Szollosi G.J."/>
            <person name="Szarkandi J.G."/>
            <person name="Papp V."/>
            <person name="Albert L."/>
            <person name="Andreopoulos W."/>
            <person name="Angelini C."/>
            <person name="Antonin V."/>
            <person name="Barry K.W."/>
            <person name="Bougher N.L."/>
            <person name="Buchanan P."/>
            <person name="Buyck B."/>
            <person name="Bense V."/>
            <person name="Catcheside P."/>
            <person name="Chovatia M."/>
            <person name="Cooper J."/>
            <person name="Damon W."/>
            <person name="Desjardin D."/>
            <person name="Finy P."/>
            <person name="Geml J."/>
            <person name="Haridas S."/>
            <person name="Hughes K."/>
            <person name="Justo A."/>
            <person name="Karasinski D."/>
            <person name="Kautmanova I."/>
            <person name="Kiss B."/>
            <person name="Kocsube S."/>
            <person name="Kotiranta H."/>
            <person name="LaButti K.M."/>
            <person name="Lechner B.E."/>
            <person name="Liimatainen K."/>
            <person name="Lipzen A."/>
            <person name="Lukacs Z."/>
            <person name="Mihaltcheva S."/>
            <person name="Morgado L.N."/>
            <person name="Niskanen T."/>
            <person name="Noordeloos M.E."/>
            <person name="Ohm R.A."/>
            <person name="Ortiz-Santana B."/>
            <person name="Ovrebo C."/>
            <person name="Racz N."/>
            <person name="Riley R."/>
            <person name="Savchenko A."/>
            <person name="Shiryaev A."/>
            <person name="Soop K."/>
            <person name="Spirin V."/>
            <person name="Szebenyi C."/>
            <person name="Tomsovsky M."/>
            <person name="Tulloss R.E."/>
            <person name="Uehling J."/>
            <person name="Grigoriev I.V."/>
            <person name="Vagvolgyi C."/>
            <person name="Papp T."/>
            <person name="Martin F.M."/>
            <person name="Miettinen O."/>
            <person name="Hibbett D.S."/>
            <person name="Nagy L.G."/>
        </authorList>
    </citation>
    <scope>NUCLEOTIDE SEQUENCE [LARGE SCALE GENOMIC DNA]</scope>
    <source>
        <strain evidence="1 2">CBS 962.96</strain>
    </source>
</reference>
<protein>
    <submittedName>
        <fullName evidence="1">Uncharacterized protein</fullName>
    </submittedName>
</protein>